<accession>A0A1V3X612</accession>
<evidence type="ECO:0000313" key="2">
    <source>
        <dbReference type="EMBL" id="OOK74590.1"/>
    </source>
</evidence>
<feature type="region of interest" description="Disordered" evidence="1">
    <location>
        <begin position="96"/>
        <end position="116"/>
    </location>
</feature>
<protein>
    <submittedName>
        <fullName evidence="2">Uncharacterized protein</fullName>
    </submittedName>
</protein>
<dbReference type="AlphaFoldDB" id="A0A1V3X612"/>
<proteinExistence type="predicted"/>
<gene>
    <name evidence="2" type="ORF">BZL29_4580</name>
</gene>
<evidence type="ECO:0000313" key="3">
    <source>
        <dbReference type="Proteomes" id="UP000188532"/>
    </source>
</evidence>
<organism evidence="2 3">
    <name type="scientific">Mycobacterium kansasii</name>
    <dbReference type="NCBI Taxonomy" id="1768"/>
    <lineage>
        <taxon>Bacteria</taxon>
        <taxon>Bacillati</taxon>
        <taxon>Actinomycetota</taxon>
        <taxon>Actinomycetes</taxon>
        <taxon>Mycobacteriales</taxon>
        <taxon>Mycobacteriaceae</taxon>
        <taxon>Mycobacterium</taxon>
    </lineage>
</organism>
<evidence type="ECO:0000256" key="1">
    <source>
        <dbReference type="SAM" id="MobiDB-lite"/>
    </source>
</evidence>
<dbReference type="Proteomes" id="UP000188532">
    <property type="component" value="Unassembled WGS sequence"/>
</dbReference>
<sequence>MSPRCAAAPGADTAVVAAGIAEADVVRCGCQPRPHVSEPDVSATEAAAAVVGAAAVAAADVAAADVAQPEVEVTDVGVADVAPTVVGQAEVAETELSGGCRAGGSAPSGSNGGFRLNHEVEESHDGLLRHVGGFDPRSWPCLEVDLIFTP</sequence>
<comment type="caution">
    <text evidence="2">The sequence shown here is derived from an EMBL/GenBank/DDBJ whole genome shotgun (WGS) entry which is preliminary data.</text>
</comment>
<reference evidence="2 3" key="1">
    <citation type="submission" date="2017-02" db="EMBL/GenBank/DDBJ databases">
        <title>Complete genome sequences of Mycobacterium kansasii strains isolated from rhesus macaques.</title>
        <authorList>
            <person name="Panda A."/>
            <person name="Nagaraj S."/>
            <person name="Zhao X."/>
            <person name="Tettelin H."/>
            <person name="Detolla L.J."/>
        </authorList>
    </citation>
    <scope>NUCLEOTIDE SEQUENCE [LARGE SCALE GENOMIC DNA]</scope>
    <source>
        <strain evidence="2 3">11-3469</strain>
    </source>
</reference>
<name>A0A1V3X612_MYCKA</name>
<dbReference type="EMBL" id="MVBN01000004">
    <property type="protein sequence ID" value="OOK74590.1"/>
    <property type="molecule type" value="Genomic_DNA"/>
</dbReference>